<comment type="caution">
    <text evidence="2">The sequence shown here is derived from an EMBL/GenBank/DDBJ whole genome shotgun (WGS) entry which is preliminary data.</text>
</comment>
<organism evidence="2 3">
    <name type="scientific">Parafrankia colletiae</name>
    <dbReference type="NCBI Taxonomy" id="573497"/>
    <lineage>
        <taxon>Bacteria</taxon>
        <taxon>Bacillati</taxon>
        <taxon>Actinomycetota</taxon>
        <taxon>Actinomycetes</taxon>
        <taxon>Frankiales</taxon>
        <taxon>Frankiaceae</taxon>
        <taxon>Parafrankia</taxon>
    </lineage>
</organism>
<reference evidence="3" key="1">
    <citation type="submission" date="2016-07" db="EMBL/GenBank/DDBJ databases">
        <title>Sequence Frankia sp. strain CcI1.17.</title>
        <authorList>
            <person name="Ghodhbane-Gtari F."/>
            <person name="Swanson E."/>
            <person name="Gueddou A."/>
            <person name="Morris K."/>
            <person name="Hezbri K."/>
            <person name="Ktari A."/>
            <person name="Nouioui I."/>
            <person name="Abebe-Akele F."/>
            <person name="Simpson S."/>
            <person name="Thomas K."/>
            <person name="Gtari M."/>
            <person name="Tisa L.S."/>
            <person name="Hurst S."/>
        </authorList>
    </citation>
    <scope>NUCLEOTIDE SEQUENCE [LARGE SCALE GENOMIC DNA]</scope>
    <source>
        <strain evidence="3">Cc1.17</strain>
    </source>
</reference>
<evidence type="ECO:0000313" key="3">
    <source>
        <dbReference type="Proteomes" id="UP000179627"/>
    </source>
</evidence>
<gene>
    <name evidence="2" type="ORF">CC117_17580</name>
</gene>
<dbReference type="Proteomes" id="UP000179627">
    <property type="component" value="Unassembled WGS sequence"/>
</dbReference>
<dbReference type="AlphaFoldDB" id="A0A1S1QT14"/>
<sequence>MVGWSSSEVRAPAGAPGAGDASETSEAGEAGEEGGAGMPWFLRRAATPAAARVTATAAHSSAVRMPLMNASCVQTCSELGAAKPGCPISLRARLR</sequence>
<feature type="compositionally biased region" description="Low complexity" evidence="1">
    <location>
        <begin position="11"/>
        <end position="28"/>
    </location>
</feature>
<name>A0A1S1QT14_9ACTN</name>
<dbReference type="EMBL" id="MBLM01000115">
    <property type="protein sequence ID" value="OHV36699.1"/>
    <property type="molecule type" value="Genomic_DNA"/>
</dbReference>
<evidence type="ECO:0000313" key="2">
    <source>
        <dbReference type="EMBL" id="OHV36699.1"/>
    </source>
</evidence>
<feature type="region of interest" description="Disordered" evidence="1">
    <location>
        <begin position="1"/>
        <end position="41"/>
    </location>
</feature>
<keyword evidence="3" id="KW-1185">Reference proteome</keyword>
<proteinExistence type="predicted"/>
<protein>
    <submittedName>
        <fullName evidence="2">Uncharacterized protein</fullName>
    </submittedName>
</protein>
<accession>A0A1S1QT14</accession>
<evidence type="ECO:0000256" key="1">
    <source>
        <dbReference type="SAM" id="MobiDB-lite"/>
    </source>
</evidence>